<dbReference type="GeneID" id="29118575"/>
<evidence type="ECO:0000313" key="3">
    <source>
        <dbReference type="Proteomes" id="UP000077248"/>
    </source>
</evidence>
<evidence type="ECO:0000256" key="1">
    <source>
        <dbReference type="SAM" id="Phobius"/>
    </source>
</evidence>
<accession>A0A177DUP4</accession>
<keyword evidence="1" id="KW-0472">Membrane</keyword>
<dbReference type="AlphaFoldDB" id="A0A177DUP4"/>
<sequence length="101" mass="11052">MYIGSNSTLLVYLRDTTLSICYILFAFESSFVILYSSRASASHNSALTYLGITQRTSMTLSQHTGSATRLSHARYNSATDDAVGLVSHDNRILASPKGRND</sequence>
<protein>
    <submittedName>
        <fullName evidence="2">Uncharacterized protein</fullName>
    </submittedName>
</protein>
<name>A0A177DUP4_ALTAL</name>
<gene>
    <name evidence="2" type="ORF">CC77DRAFT_733713</name>
</gene>
<dbReference type="VEuPathDB" id="FungiDB:CC77DRAFT_733713"/>
<keyword evidence="3" id="KW-1185">Reference proteome</keyword>
<evidence type="ECO:0000313" key="2">
    <source>
        <dbReference type="EMBL" id="OAG22509.1"/>
    </source>
</evidence>
<organism evidence="2 3">
    <name type="scientific">Alternaria alternata</name>
    <name type="common">Alternaria rot fungus</name>
    <name type="synonym">Torula alternata</name>
    <dbReference type="NCBI Taxonomy" id="5599"/>
    <lineage>
        <taxon>Eukaryota</taxon>
        <taxon>Fungi</taxon>
        <taxon>Dikarya</taxon>
        <taxon>Ascomycota</taxon>
        <taxon>Pezizomycotina</taxon>
        <taxon>Dothideomycetes</taxon>
        <taxon>Pleosporomycetidae</taxon>
        <taxon>Pleosporales</taxon>
        <taxon>Pleosporineae</taxon>
        <taxon>Pleosporaceae</taxon>
        <taxon>Alternaria</taxon>
        <taxon>Alternaria sect. Alternaria</taxon>
        <taxon>Alternaria alternata complex</taxon>
    </lineage>
</organism>
<dbReference type="RefSeq" id="XP_018387930.1">
    <property type="nucleotide sequence ID" value="XM_018532981.1"/>
</dbReference>
<dbReference type="EMBL" id="KV441474">
    <property type="protein sequence ID" value="OAG22509.1"/>
    <property type="molecule type" value="Genomic_DNA"/>
</dbReference>
<dbReference type="Proteomes" id="UP000077248">
    <property type="component" value="Unassembled WGS sequence"/>
</dbReference>
<keyword evidence="1" id="KW-0812">Transmembrane</keyword>
<keyword evidence="1" id="KW-1133">Transmembrane helix</keyword>
<reference evidence="2 3" key="1">
    <citation type="submission" date="2016-05" db="EMBL/GenBank/DDBJ databases">
        <title>Comparative analysis of secretome profiles of manganese(II)-oxidizing ascomycete fungi.</title>
        <authorList>
            <consortium name="DOE Joint Genome Institute"/>
            <person name="Zeiner C.A."/>
            <person name="Purvine S.O."/>
            <person name="Zink E.M."/>
            <person name="Wu S."/>
            <person name="Pasa-Tolic L."/>
            <person name="Chaput D.L."/>
            <person name="Haridas S."/>
            <person name="Grigoriev I.V."/>
            <person name="Santelli C.M."/>
            <person name="Hansel C.M."/>
        </authorList>
    </citation>
    <scope>NUCLEOTIDE SEQUENCE [LARGE SCALE GENOMIC DNA]</scope>
    <source>
        <strain evidence="2 3">SRC1lrK2f</strain>
    </source>
</reference>
<proteinExistence type="predicted"/>
<feature type="transmembrane region" description="Helical" evidence="1">
    <location>
        <begin position="16"/>
        <end position="35"/>
    </location>
</feature>
<dbReference type="KEGG" id="aalt:CC77DRAFT_733713"/>